<accession>A0ABT4A639</accession>
<proteinExistence type="predicted"/>
<reference evidence="1 2" key="1">
    <citation type="submission" date="2022-11" db="EMBL/GenBank/DDBJ databases">
        <title>Minimal conservation of predation-associated metabolite biosynthetic gene clusters underscores biosynthetic potential of Myxococcota including descriptions for ten novel species: Archangium lansinium sp. nov., Myxococcus landrumus sp. nov., Nannocystis bai.</title>
        <authorList>
            <person name="Ahearne A."/>
            <person name="Stevens C."/>
            <person name="Phillips K."/>
        </authorList>
    </citation>
    <scope>NUCLEOTIDE SEQUENCE [LARGE SCALE GENOMIC DNA]</scope>
    <source>
        <strain evidence="1 2">MIWBW</strain>
    </source>
</reference>
<evidence type="ECO:0000313" key="1">
    <source>
        <dbReference type="EMBL" id="MCY1077118.1"/>
    </source>
</evidence>
<dbReference type="Proteomes" id="UP001207654">
    <property type="component" value="Unassembled WGS sequence"/>
</dbReference>
<dbReference type="EMBL" id="JAPNKA010000001">
    <property type="protein sequence ID" value="MCY1077118.1"/>
    <property type="molecule type" value="Genomic_DNA"/>
</dbReference>
<protein>
    <recommendedName>
        <fullName evidence="3">Restriction endonuclease</fullName>
    </recommendedName>
</protein>
<organism evidence="1 2">
    <name type="scientific">Archangium lansingense</name>
    <dbReference type="NCBI Taxonomy" id="2995310"/>
    <lineage>
        <taxon>Bacteria</taxon>
        <taxon>Pseudomonadati</taxon>
        <taxon>Myxococcota</taxon>
        <taxon>Myxococcia</taxon>
        <taxon>Myxococcales</taxon>
        <taxon>Cystobacterineae</taxon>
        <taxon>Archangiaceae</taxon>
        <taxon>Archangium</taxon>
    </lineage>
</organism>
<gene>
    <name evidence="1" type="ORF">OV287_21805</name>
</gene>
<comment type="caution">
    <text evidence="1">The sequence shown here is derived from an EMBL/GenBank/DDBJ whole genome shotgun (WGS) entry which is preliminary data.</text>
</comment>
<evidence type="ECO:0000313" key="2">
    <source>
        <dbReference type="Proteomes" id="UP001207654"/>
    </source>
</evidence>
<dbReference type="RefSeq" id="WP_267535969.1">
    <property type="nucleotide sequence ID" value="NZ_JAPNKA010000001.1"/>
</dbReference>
<keyword evidence="2" id="KW-1185">Reference proteome</keyword>
<evidence type="ECO:0008006" key="3">
    <source>
        <dbReference type="Google" id="ProtNLM"/>
    </source>
</evidence>
<sequence length="401" mass="44844">MPPLPFVKSLIAEELYFSAMMDIDLPATPGITLRTLLNAWKALYYLSEALFSRLPADSGVFALRKLNEYSPTLSSGDLIDIIRKALDCSVLTSRSILSYFVRGGFEGIMAEDDDAGEEFWHKPILKLQDGKYVPILAALNRPNLVRSVEFWTKRGGLDLEDRGTPFELYARRELARAISRSPLAQHAGVFDDNLSIPHKDGNEQIDLAFWIGDSLILGEAKCILIPSSPNGKHHYYNTLLGAITQIERKANKFKSNITESLTYIPRKGGWTPEKLKVIPVVLTSTPIGAGLVLRDIPVVDIRILRAYFDVRKIQYGVLTNKNGHEKPIKTVHFYETPQEAEENIQAYVLSPPQLALPRKSVSVDVRPLPLVEESEKPAAVCTPQVELPIGKDKFVIQEPNK</sequence>
<name>A0ABT4A639_9BACT</name>